<name>A0ABY8SSE2_9BURK</name>
<keyword evidence="3" id="KW-0175">Coiled coil</keyword>
<dbReference type="Pfam" id="PF00497">
    <property type="entry name" value="SBP_bac_3"/>
    <property type="match status" value="1"/>
</dbReference>
<keyword evidence="4" id="KW-1133">Transmembrane helix</keyword>
<dbReference type="CDD" id="cd01949">
    <property type="entry name" value="GGDEF"/>
    <property type="match status" value="1"/>
</dbReference>
<dbReference type="Gene3D" id="3.40.190.10">
    <property type="entry name" value="Periplasmic binding protein-like II"/>
    <property type="match status" value="2"/>
</dbReference>
<dbReference type="InterPro" id="IPR000160">
    <property type="entry name" value="GGDEF_dom"/>
</dbReference>
<feature type="domain" description="GGDEF" evidence="5">
    <location>
        <begin position="380"/>
        <end position="515"/>
    </location>
</feature>
<dbReference type="EC" id="2.7.7.65" evidence="1"/>
<evidence type="ECO:0000256" key="2">
    <source>
        <dbReference type="ARBA" id="ARBA00034247"/>
    </source>
</evidence>
<evidence type="ECO:0000259" key="5">
    <source>
        <dbReference type="PROSITE" id="PS50887"/>
    </source>
</evidence>
<dbReference type="SUPFAM" id="SSF55073">
    <property type="entry name" value="Nucleotide cyclase"/>
    <property type="match status" value="1"/>
</dbReference>
<dbReference type="InterPro" id="IPR029787">
    <property type="entry name" value="Nucleotide_cyclase"/>
</dbReference>
<organism evidence="6 7">
    <name type="scientific">Comamonas resistens</name>
    <dbReference type="NCBI Taxonomy" id="3046670"/>
    <lineage>
        <taxon>Bacteria</taxon>
        <taxon>Pseudomonadati</taxon>
        <taxon>Pseudomonadota</taxon>
        <taxon>Betaproteobacteria</taxon>
        <taxon>Burkholderiales</taxon>
        <taxon>Comamonadaceae</taxon>
        <taxon>Comamonas</taxon>
    </lineage>
</organism>
<dbReference type="PANTHER" id="PTHR45138:SF9">
    <property type="entry name" value="DIGUANYLATE CYCLASE DGCM-RELATED"/>
    <property type="match status" value="1"/>
</dbReference>
<dbReference type="PROSITE" id="PS51257">
    <property type="entry name" value="PROKAR_LIPOPROTEIN"/>
    <property type="match status" value="1"/>
</dbReference>
<dbReference type="Proteomes" id="UP001240697">
    <property type="component" value="Chromosome"/>
</dbReference>
<reference evidence="6 7" key="1">
    <citation type="submission" date="2023-05" db="EMBL/GenBank/DDBJ databases">
        <authorList>
            <person name="Yin Y."/>
            <person name="Lu Z."/>
        </authorList>
    </citation>
    <scope>NUCLEOTIDE SEQUENCE [LARGE SCALE GENOMIC DNA]</scope>
    <source>
        <strain evidence="6 7">ZM22</strain>
    </source>
</reference>
<evidence type="ECO:0000256" key="1">
    <source>
        <dbReference type="ARBA" id="ARBA00012528"/>
    </source>
</evidence>
<gene>
    <name evidence="6" type="ORF">QMY55_00390</name>
</gene>
<evidence type="ECO:0000256" key="3">
    <source>
        <dbReference type="SAM" id="Coils"/>
    </source>
</evidence>
<proteinExistence type="predicted"/>
<comment type="catalytic activity">
    <reaction evidence="2">
        <text>2 GTP = 3',3'-c-di-GMP + 2 diphosphate</text>
        <dbReference type="Rhea" id="RHEA:24898"/>
        <dbReference type="ChEBI" id="CHEBI:33019"/>
        <dbReference type="ChEBI" id="CHEBI:37565"/>
        <dbReference type="ChEBI" id="CHEBI:58805"/>
        <dbReference type="EC" id="2.7.7.65"/>
    </reaction>
</comment>
<dbReference type="NCBIfam" id="TIGR00254">
    <property type="entry name" value="GGDEF"/>
    <property type="match status" value="1"/>
</dbReference>
<dbReference type="EMBL" id="CP125947">
    <property type="protein sequence ID" value="WHS65655.1"/>
    <property type="molecule type" value="Genomic_DNA"/>
</dbReference>
<dbReference type="PANTHER" id="PTHR45138">
    <property type="entry name" value="REGULATORY COMPONENTS OF SENSORY TRANSDUCTION SYSTEM"/>
    <property type="match status" value="1"/>
</dbReference>
<dbReference type="InterPro" id="IPR050469">
    <property type="entry name" value="Diguanylate_Cyclase"/>
</dbReference>
<dbReference type="PROSITE" id="PS50887">
    <property type="entry name" value="GGDEF"/>
    <property type="match status" value="1"/>
</dbReference>
<evidence type="ECO:0000313" key="6">
    <source>
        <dbReference type="EMBL" id="WHS65655.1"/>
    </source>
</evidence>
<protein>
    <recommendedName>
        <fullName evidence="1">diguanylate cyclase</fullName>
        <ecNumber evidence="1">2.7.7.65</ecNumber>
    </recommendedName>
</protein>
<dbReference type="InterPro" id="IPR001638">
    <property type="entry name" value="Solute-binding_3/MltF_N"/>
</dbReference>
<accession>A0ABY8SSE2</accession>
<dbReference type="SMART" id="SM00062">
    <property type="entry name" value="PBPb"/>
    <property type="match status" value="1"/>
</dbReference>
<evidence type="ECO:0000313" key="7">
    <source>
        <dbReference type="Proteomes" id="UP001240697"/>
    </source>
</evidence>
<dbReference type="InterPro" id="IPR043128">
    <property type="entry name" value="Rev_trsase/Diguanyl_cyclase"/>
</dbReference>
<keyword evidence="4" id="KW-0472">Membrane</keyword>
<dbReference type="Pfam" id="PF00990">
    <property type="entry name" value="GGDEF"/>
    <property type="match status" value="1"/>
</dbReference>
<dbReference type="SMART" id="SM00267">
    <property type="entry name" value="GGDEF"/>
    <property type="match status" value="1"/>
</dbReference>
<evidence type="ECO:0000256" key="4">
    <source>
        <dbReference type="SAM" id="Phobius"/>
    </source>
</evidence>
<dbReference type="SUPFAM" id="SSF53850">
    <property type="entry name" value="Periplasmic binding protein-like II"/>
    <property type="match status" value="1"/>
</dbReference>
<keyword evidence="4" id="KW-0812">Transmembrane</keyword>
<dbReference type="Gene3D" id="3.30.70.270">
    <property type="match status" value="1"/>
</dbReference>
<keyword evidence="7" id="KW-1185">Reference proteome</keyword>
<dbReference type="RefSeq" id="WP_283486755.1">
    <property type="nucleotide sequence ID" value="NZ_CP125947.1"/>
</dbReference>
<feature type="coiled-coil region" evidence="3">
    <location>
        <begin position="322"/>
        <end position="352"/>
    </location>
</feature>
<sequence>MRHGTTAMLCGLLYAVWCGTAWGGTLACNGAQHIRLLHPVEIGPEELAEFRAMAPLRMLAVDAPPMSRYDKKQGSYTGVAVDTWCFITNKLGLRYEIDSARDQTVASKIEQVQQGRADVFMPLSLLPQRAKLGIFTEPYYQSFYAVITRKDRQLSVDSIDDLKSYQVGVVKGVALDARLQSLLPPNRLQRFDQANSDGLFKAVQDGTLDAAVFSQSIFEEKRYTREYFDLEAIHTLLDDPREYRFYFSPTAQNQRIVQAFDRYLAAIDVSLSVTKHEKGERDLIELYVKQRSQHQLWQFVGIGSTALVLIFGMAFLYYRRLARLLNERNRQIQEQAKALESANAQLKHLSLSDGLTGLANRRAFDQELLREHARSSRMGTPLSVLMADLDRFKAVNDYYGHATGDAYLCAVAKALKETASRATDLTARYGGEEFACLLPATGASDALALAERIRQAVEQLALPNTRAETGHLTISIGLATLQAGSGTAQSLLEQADAQLYAAKHGGGNRVHATELAG</sequence>
<feature type="transmembrane region" description="Helical" evidence="4">
    <location>
        <begin position="296"/>
        <end position="318"/>
    </location>
</feature>